<feature type="compositionally biased region" description="Basic and acidic residues" evidence="1">
    <location>
        <begin position="331"/>
        <end position="342"/>
    </location>
</feature>
<feature type="compositionally biased region" description="Low complexity" evidence="1">
    <location>
        <begin position="119"/>
        <end position="128"/>
    </location>
</feature>
<dbReference type="EMBL" id="JAFBCY010000001">
    <property type="protein sequence ID" value="MBM7850630.1"/>
    <property type="molecule type" value="Genomic_DNA"/>
</dbReference>
<evidence type="ECO:0000313" key="5">
    <source>
        <dbReference type="Proteomes" id="UP000758856"/>
    </source>
</evidence>
<reference evidence="3" key="3">
    <citation type="submission" date="2023-01" db="EMBL/GenBank/DDBJ databases">
        <authorList>
            <person name="Sun Q."/>
            <person name="Evtushenko L."/>
        </authorList>
    </citation>
    <scope>NUCLEOTIDE SEQUENCE</scope>
    <source>
        <strain evidence="3">VKM B-1606</strain>
    </source>
</reference>
<evidence type="ECO:0000313" key="4">
    <source>
        <dbReference type="EMBL" id="MBM7850630.1"/>
    </source>
</evidence>
<feature type="compositionally biased region" description="Basic and acidic residues" evidence="1">
    <location>
        <begin position="408"/>
        <end position="422"/>
    </location>
</feature>
<reference evidence="3" key="1">
    <citation type="journal article" date="2014" name="Int. J. Syst. Evol. Microbiol.">
        <title>Complete genome sequence of Corynebacterium casei LMG S-19264T (=DSM 44701T), isolated from a smear-ripened cheese.</title>
        <authorList>
            <consortium name="US DOE Joint Genome Institute (JGI-PGF)"/>
            <person name="Walter F."/>
            <person name="Albersmeier A."/>
            <person name="Kalinowski J."/>
            <person name="Ruckert C."/>
        </authorList>
    </citation>
    <scope>NUCLEOTIDE SEQUENCE</scope>
    <source>
        <strain evidence="3">VKM B-1606</strain>
    </source>
</reference>
<keyword evidence="2" id="KW-1133">Transmembrane helix</keyword>
<feature type="region of interest" description="Disordered" evidence="1">
    <location>
        <begin position="140"/>
        <end position="226"/>
    </location>
</feature>
<reference evidence="4 5" key="2">
    <citation type="submission" date="2021-01" db="EMBL/GenBank/DDBJ databases">
        <title>Genomic Encyclopedia of Type Strains, Phase IV (KMG-IV): sequencing the most valuable type-strain genomes for metagenomic binning, comparative biology and taxonomic classification.</title>
        <authorList>
            <person name="Goeker M."/>
        </authorList>
    </citation>
    <scope>NUCLEOTIDE SEQUENCE [LARGE SCALE GENOMIC DNA]</scope>
    <source>
        <strain evidence="4 5">DSM 6130</strain>
    </source>
</reference>
<dbReference type="Proteomes" id="UP001143400">
    <property type="component" value="Unassembled WGS sequence"/>
</dbReference>
<dbReference type="EMBL" id="BSFF01000002">
    <property type="protein sequence ID" value="GLK55923.1"/>
    <property type="molecule type" value="Genomic_DNA"/>
</dbReference>
<dbReference type="Proteomes" id="UP000758856">
    <property type="component" value="Unassembled WGS sequence"/>
</dbReference>
<feature type="region of interest" description="Disordered" evidence="1">
    <location>
        <begin position="331"/>
        <end position="422"/>
    </location>
</feature>
<protein>
    <submittedName>
        <fullName evidence="3">Uncharacterized protein</fullName>
    </submittedName>
</protein>
<feature type="compositionally biased region" description="Low complexity" evidence="1">
    <location>
        <begin position="171"/>
        <end position="189"/>
    </location>
</feature>
<organism evidence="3 6">
    <name type="scientific">Methylopila capsulata</name>
    <dbReference type="NCBI Taxonomy" id="61654"/>
    <lineage>
        <taxon>Bacteria</taxon>
        <taxon>Pseudomonadati</taxon>
        <taxon>Pseudomonadota</taxon>
        <taxon>Alphaproteobacteria</taxon>
        <taxon>Hyphomicrobiales</taxon>
        <taxon>Methylopilaceae</taxon>
        <taxon>Methylopila</taxon>
    </lineage>
</organism>
<feature type="region of interest" description="Disordered" evidence="1">
    <location>
        <begin position="246"/>
        <end position="281"/>
    </location>
</feature>
<feature type="compositionally biased region" description="Low complexity" evidence="1">
    <location>
        <begin position="355"/>
        <end position="367"/>
    </location>
</feature>
<name>A0A9W6ISY6_9HYPH</name>
<keyword evidence="2" id="KW-0472">Membrane</keyword>
<gene>
    <name evidence="3" type="ORF">GCM10008170_19420</name>
    <name evidence="4" type="ORF">JOD31_000842</name>
</gene>
<feature type="region of interest" description="Disordered" evidence="1">
    <location>
        <begin position="74"/>
        <end position="128"/>
    </location>
</feature>
<evidence type="ECO:0000256" key="1">
    <source>
        <dbReference type="SAM" id="MobiDB-lite"/>
    </source>
</evidence>
<proteinExistence type="predicted"/>
<feature type="transmembrane region" description="Helical" evidence="2">
    <location>
        <begin position="5"/>
        <end position="25"/>
    </location>
</feature>
<feature type="compositionally biased region" description="Low complexity" evidence="1">
    <location>
        <begin position="379"/>
        <end position="388"/>
    </location>
</feature>
<evidence type="ECO:0000313" key="6">
    <source>
        <dbReference type="Proteomes" id="UP001143400"/>
    </source>
</evidence>
<accession>A0A9W6ISY6</accession>
<keyword evidence="2" id="KW-0812">Transmembrane</keyword>
<dbReference type="RefSeq" id="WP_204949032.1">
    <property type="nucleotide sequence ID" value="NZ_BSFF01000002.1"/>
</dbReference>
<sequence>MSVVLYVFGAALLVWSAFLMLTGGMVATLDIAAGLAGSGVFALGLGAVVAALERLTRAVSTTAQLRALPGVVQAAAHHEEPPADAPRAPEPRPFTPPPSRPVVKAQKPRREPTLEKTPAARSPEVAPPVVVAPILGGGLSRTAWDEEPTAPAPERNEPPAEVLEPAGSDLAAAPEPEPQSAPIAEQAPEPVKKEARVPEWLARARARREAKTVEDGGASSSAPDLGAPVAPIAVAAAAVAVVDTAEAFEPSPEPHSFAEDVVDEPAPPAPEEAEPAAYDPSEVVVREGEHNGVMYRFFEDGSIEAQTDHGARRFASIEDLRTTILAARGRLDDELDGARDVDVTDPVANEDVSEPVEPAAAEAAETDPLPEPKIESEAGETPEAAAETPPAPEPEDPFEAALAALEGGPRDTARSLRGDRAT</sequence>
<evidence type="ECO:0000256" key="2">
    <source>
        <dbReference type="SAM" id="Phobius"/>
    </source>
</evidence>
<comment type="caution">
    <text evidence="3">The sequence shown here is derived from an EMBL/GenBank/DDBJ whole genome shotgun (WGS) entry which is preliminary data.</text>
</comment>
<feature type="compositionally biased region" description="Pro residues" evidence="1">
    <location>
        <begin position="91"/>
        <end position="100"/>
    </location>
</feature>
<evidence type="ECO:0000313" key="3">
    <source>
        <dbReference type="EMBL" id="GLK55923.1"/>
    </source>
</evidence>
<keyword evidence="5" id="KW-1185">Reference proteome</keyword>
<feature type="transmembrane region" description="Helical" evidence="2">
    <location>
        <begin position="31"/>
        <end position="52"/>
    </location>
</feature>
<dbReference type="AlphaFoldDB" id="A0A9W6ISY6"/>